<comment type="catalytic activity">
    <reaction evidence="1">
        <text>ATP + protein L-histidine = ADP + protein N-phospho-L-histidine.</text>
        <dbReference type="EC" id="2.7.13.3"/>
    </reaction>
</comment>
<dbReference type="SMART" id="SM00911">
    <property type="entry name" value="HWE_HK"/>
    <property type="match status" value="1"/>
</dbReference>
<evidence type="ECO:0000259" key="9">
    <source>
        <dbReference type="SMART" id="SM00911"/>
    </source>
</evidence>
<keyword evidence="8" id="KW-0812">Transmembrane</keyword>
<keyword evidence="4" id="KW-0808">Transferase</keyword>
<dbReference type="PANTHER" id="PTHR41523">
    <property type="entry name" value="TWO-COMPONENT SYSTEM SENSOR PROTEIN"/>
    <property type="match status" value="1"/>
</dbReference>
<dbReference type="EC" id="2.7.13.3" evidence="2"/>
<evidence type="ECO:0000256" key="4">
    <source>
        <dbReference type="ARBA" id="ARBA00022679"/>
    </source>
</evidence>
<dbReference type="PANTHER" id="PTHR41523:SF8">
    <property type="entry name" value="ETHYLENE RESPONSE SENSOR PROTEIN"/>
    <property type="match status" value="1"/>
</dbReference>
<evidence type="ECO:0000256" key="6">
    <source>
        <dbReference type="ARBA" id="ARBA00022777"/>
    </source>
</evidence>
<protein>
    <recommendedName>
        <fullName evidence="2">histidine kinase</fullName>
        <ecNumber evidence="2">2.7.13.3</ecNumber>
    </recommendedName>
</protein>
<feature type="transmembrane region" description="Helical" evidence="8">
    <location>
        <begin position="199"/>
        <end position="221"/>
    </location>
</feature>
<evidence type="ECO:0000313" key="11">
    <source>
        <dbReference type="Proteomes" id="UP000561438"/>
    </source>
</evidence>
<dbReference type="EMBL" id="JABWGV010000002">
    <property type="protein sequence ID" value="NVD44713.1"/>
    <property type="molecule type" value="Genomic_DNA"/>
</dbReference>
<keyword evidence="8" id="KW-1133">Transmembrane helix</keyword>
<reference evidence="10 11" key="1">
    <citation type="submission" date="2020-06" db="EMBL/GenBank/DDBJ databases">
        <title>Altererythrobacter sp. HHU K3-1.</title>
        <authorList>
            <person name="Zhang D."/>
            <person name="Xue H."/>
        </authorList>
    </citation>
    <scope>NUCLEOTIDE SEQUENCE [LARGE SCALE GENOMIC DNA]</scope>
    <source>
        <strain evidence="10 11">HHU K3-1</strain>
    </source>
</reference>
<dbReference type="GO" id="GO:0004673">
    <property type="term" value="F:protein histidine kinase activity"/>
    <property type="evidence" value="ECO:0007669"/>
    <property type="project" value="UniProtKB-EC"/>
</dbReference>
<accession>A0A850H4B6</accession>
<dbReference type="SUPFAM" id="SSF55874">
    <property type="entry name" value="ATPase domain of HSP90 chaperone/DNA topoisomerase II/histidine kinase"/>
    <property type="match status" value="1"/>
</dbReference>
<organism evidence="10 11">
    <name type="scientific">Qipengyuania atrilutea</name>
    <dbReference type="NCBI Taxonomy" id="2744473"/>
    <lineage>
        <taxon>Bacteria</taxon>
        <taxon>Pseudomonadati</taxon>
        <taxon>Pseudomonadota</taxon>
        <taxon>Alphaproteobacteria</taxon>
        <taxon>Sphingomonadales</taxon>
        <taxon>Erythrobacteraceae</taxon>
        <taxon>Qipengyuania</taxon>
    </lineage>
</organism>
<dbReference type="Proteomes" id="UP000561438">
    <property type="component" value="Unassembled WGS sequence"/>
</dbReference>
<keyword evidence="6" id="KW-0418">Kinase</keyword>
<dbReference type="InterPro" id="IPR007891">
    <property type="entry name" value="CHASE3"/>
</dbReference>
<proteinExistence type="predicted"/>
<dbReference type="AlphaFoldDB" id="A0A850H4B6"/>
<comment type="caution">
    <text evidence="10">The sequence shown here is derived from an EMBL/GenBank/DDBJ whole genome shotgun (WGS) entry which is preliminary data.</text>
</comment>
<dbReference type="Pfam" id="PF07536">
    <property type="entry name" value="HWE_HK"/>
    <property type="match status" value="1"/>
</dbReference>
<keyword evidence="3" id="KW-0597">Phosphoprotein</keyword>
<dbReference type="GO" id="GO:0005524">
    <property type="term" value="F:ATP binding"/>
    <property type="evidence" value="ECO:0007669"/>
    <property type="project" value="UniProtKB-KW"/>
</dbReference>
<dbReference type="Gene3D" id="3.30.565.10">
    <property type="entry name" value="Histidine kinase-like ATPase, C-terminal domain"/>
    <property type="match status" value="1"/>
</dbReference>
<keyword evidence="7" id="KW-0067">ATP-binding</keyword>
<evidence type="ECO:0000256" key="5">
    <source>
        <dbReference type="ARBA" id="ARBA00022741"/>
    </source>
</evidence>
<dbReference type="CDD" id="cd19410">
    <property type="entry name" value="HK9-like_sensor"/>
    <property type="match status" value="1"/>
</dbReference>
<dbReference type="RefSeq" id="WP_176267018.1">
    <property type="nucleotide sequence ID" value="NZ_JABWGV010000002.1"/>
</dbReference>
<feature type="transmembrane region" description="Helical" evidence="8">
    <location>
        <begin position="20"/>
        <end position="43"/>
    </location>
</feature>
<keyword evidence="5" id="KW-0547">Nucleotide-binding</keyword>
<evidence type="ECO:0000256" key="2">
    <source>
        <dbReference type="ARBA" id="ARBA00012438"/>
    </source>
</evidence>
<dbReference type="InterPro" id="IPR011102">
    <property type="entry name" value="Sig_transdc_His_kinase_HWE"/>
</dbReference>
<keyword evidence="8" id="KW-0472">Membrane</keyword>
<dbReference type="InterPro" id="IPR036890">
    <property type="entry name" value="HATPase_C_sf"/>
</dbReference>
<feature type="domain" description="Signal transduction histidine kinase HWE region" evidence="9">
    <location>
        <begin position="250"/>
        <end position="332"/>
    </location>
</feature>
<dbReference type="Pfam" id="PF05227">
    <property type="entry name" value="CHASE3"/>
    <property type="match status" value="1"/>
</dbReference>
<sequence length="442" mass="48721">MASAPDTDAPPSVRRRSTRVRLAGLGVLVLLAATVMGLLYLVYYTIAAERVEREQVNSTSQILLEIRNVGRNALSAETGQRGYFITLDEAYLEPYRVARERHDASLNQLREAFGEDVNPRQAQLLGDVERLADQKFTELDASVALLENRDLIGARTMILTDEGKDTMNRLRVALRELELMETRILNSAVDQSARAEAMVLPLLGLLLIVLLIALIFAYLLLTRTVRAEAEAAQASALAEARDRADLLAKELNHRVKNLFAVILAIVQMSARGKPEAKEVVGSISDRIRALLTAHEVTQGHSSEPVALLEKLIETTLAPYRSDELVAKLDGPEILIASEQATPLGLVLHEMTTNAVKYGAWANGGTILVNWRRENGDIVIQWREHGARIAEPGERQGFGSMLMTSSARQLRGEVERRFTDEGAAIDIRFPAPVKPSESAENHG</sequence>
<evidence type="ECO:0000256" key="8">
    <source>
        <dbReference type="SAM" id="Phobius"/>
    </source>
</evidence>
<evidence type="ECO:0000256" key="7">
    <source>
        <dbReference type="ARBA" id="ARBA00022840"/>
    </source>
</evidence>
<evidence type="ECO:0000256" key="1">
    <source>
        <dbReference type="ARBA" id="ARBA00000085"/>
    </source>
</evidence>
<evidence type="ECO:0000313" key="10">
    <source>
        <dbReference type="EMBL" id="NVD44713.1"/>
    </source>
</evidence>
<name>A0A850H4B6_9SPHN</name>
<keyword evidence="11" id="KW-1185">Reference proteome</keyword>
<gene>
    <name evidence="10" type="ORF">HUV48_06730</name>
</gene>
<evidence type="ECO:0000256" key="3">
    <source>
        <dbReference type="ARBA" id="ARBA00022553"/>
    </source>
</evidence>